<gene>
    <name evidence="2" type="ORF">DXF85_02855</name>
</gene>
<proteinExistence type="predicted"/>
<name>A0A6N6K7T8_9ENTR</name>
<organism evidence="2 3">
    <name type="scientific">Citrobacter pasteurii</name>
    <dbReference type="NCBI Taxonomy" id="1563222"/>
    <lineage>
        <taxon>Bacteria</taxon>
        <taxon>Pseudomonadati</taxon>
        <taxon>Pseudomonadota</taxon>
        <taxon>Gammaproteobacteria</taxon>
        <taxon>Enterobacterales</taxon>
        <taxon>Enterobacteriaceae</taxon>
        <taxon>Citrobacter</taxon>
    </lineage>
</organism>
<sequence>MPVHQKDGKWFWGGRGPFDTKEKAEEVERAAYANGYAQDSAFAFDRASVRTYDADGMMHVSLTPISKANVCVYYGKEIPDSEKLGLDPNKAYRLLRDPEELRKAAPTFNNKPVLNKHLPFTVVNPPKESIVGSTGTDAKFEPPYLYNSMGLHDLDSIMGVETERQKEISSSYRYRLDLTPGEYEGEAYDGVMRDIVCNHVAIVPSGRAGPDVFVYDSKPTGSILMTLKDKLMAVIKPYLANDEKPEDVEKKVDAVIKDEATQAEKDNESEAERLKREERELKEREERENKDRKRDRAEDEDDKDKKSKTADDEDDDKKEKEKMANDSRLAMDAAIKGVEDRYKALRQAERDVRPVVGELACDSAEEVYRTALKQLGCDDHATLPASALSSVFKAYARPAAMALDSMPHHVSGDTKSEVMKLIRGGK</sequence>
<dbReference type="EMBL" id="QRDC01000002">
    <property type="protein sequence ID" value="KAA1280233.1"/>
    <property type="molecule type" value="Genomic_DNA"/>
</dbReference>
<dbReference type="Proteomes" id="UP000468420">
    <property type="component" value="Unassembled WGS sequence"/>
</dbReference>
<reference evidence="2 3" key="1">
    <citation type="submission" date="2018-08" db="EMBL/GenBank/DDBJ databases">
        <title>Complete genomic analysis of a Citrobacter pasteurii isolated from cockles (Cerastoderma edule) containing a new chromosomic qnrB allele.</title>
        <authorList>
            <person name="Rodrigues A."/>
            <person name="Baptista T."/>
            <person name="Quesada A."/>
            <person name="Campos M.J."/>
        </authorList>
    </citation>
    <scope>NUCLEOTIDE SEQUENCE [LARGE SCALE GENOMIC DNA]</scope>
    <source>
        <strain evidence="2 3">BA18</strain>
    </source>
</reference>
<feature type="compositionally biased region" description="Basic and acidic residues" evidence="1">
    <location>
        <begin position="259"/>
        <end position="310"/>
    </location>
</feature>
<protein>
    <submittedName>
        <fullName evidence="2">DUF2213 domain-containing protein</fullName>
    </submittedName>
</protein>
<evidence type="ECO:0000313" key="3">
    <source>
        <dbReference type="Proteomes" id="UP000468420"/>
    </source>
</evidence>
<dbReference type="RefSeq" id="WP_149691283.1">
    <property type="nucleotide sequence ID" value="NZ_QRDC01000002.1"/>
</dbReference>
<dbReference type="AlphaFoldDB" id="A0A6N6K7T8"/>
<comment type="caution">
    <text evidence="2">The sequence shown here is derived from an EMBL/GenBank/DDBJ whole genome shotgun (WGS) entry which is preliminary data.</text>
</comment>
<evidence type="ECO:0000313" key="2">
    <source>
        <dbReference type="EMBL" id="KAA1280233.1"/>
    </source>
</evidence>
<dbReference type="Pfam" id="PF09979">
    <property type="entry name" value="DUF2213"/>
    <property type="match status" value="1"/>
</dbReference>
<evidence type="ECO:0000256" key="1">
    <source>
        <dbReference type="SAM" id="MobiDB-lite"/>
    </source>
</evidence>
<dbReference type="InterPro" id="IPR016913">
    <property type="entry name" value="UCP029215"/>
</dbReference>
<accession>A0A6N6K7T8</accession>
<feature type="region of interest" description="Disordered" evidence="1">
    <location>
        <begin position="259"/>
        <end position="330"/>
    </location>
</feature>